<gene>
    <name evidence="8" type="ORF">SAMN05660337_0107</name>
</gene>
<sequence>MLEGLAVEDERLLTGLGGNEDSAIVSFPAGKALVQTVDFFTPVVNNPYWFGQIAAANSLSDVYAMGGEPWTVMNIVCYPMKKMGGEILREILKGGMDKTREAGAVLAGGHSVEDDEMKYGLSVTGFVDPDQFASNKGLREGDQLLLTKPLGTGVLATALKADWDGAERFEKDVYKWASRLNIAGGRVIRELGLKGATDITGFGLGGHVLEMADASGVAVELWLDKVPFMDDVIDLASMGLIPAGSFANRNFCSSQVETAAGADLIKTDLVFDAQTSGGLILAVPAAQLQQAKDMLLEAGDLAEHVGQVVSFDKKRGRLRIG</sequence>
<evidence type="ECO:0000313" key="9">
    <source>
        <dbReference type="Proteomes" id="UP000199053"/>
    </source>
</evidence>
<dbReference type="InterPro" id="IPR004536">
    <property type="entry name" value="SPS/SelD"/>
</dbReference>
<evidence type="ECO:0000256" key="3">
    <source>
        <dbReference type="ARBA" id="ARBA00022777"/>
    </source>
</evidence>
<evidence type="ECO:0000256" key="2">
    <source>
        <dbReference type="ARBA" id="ARBA00022741"/>
    </source>
</evidence>
<dbReference type="CDD" id="cd02195">
    <property type="entry name" value="SelD"/>
    <property type="match status" value="1"/>
</dbReference>
<evidence type="ECO:0000256" key="4">
    <source>
        <dbReference type="ARBA" id="ARBA00022840"/>
    </source>
</evidence>
<dbReference type="Pfam" id="PF02769">
    <property type="entry name" value="AIRS_C"/>
    <property type="match status" value="1"/>
</dbReference>
<dbReference type="PANTHER" id="PTHR10256">
    <property type="entry name" value="SELENIDE, WATER DIKINASE"/>
    <property type="match status" value="1"/>
</dbReference>
<dbReference type="InterPro" id="IPR010918">
    <property type="entry name" value="PurM-like_C_dom"/>
</dbReference>
<keyword evidence="4" id="KW-0067">ATP-binding</keyword>
<dbReference type="InterPro" id="IPR016188">
    <property type="entry name" value="PurM-like_N"/>
</dbReference>
<dbReference type="GO" id="GO:0016260">
    <property type="term" value="P:selenocysteine biosynthetic process"/>
    <property type="evidence" value="ECO:0007669"/>
    <property type="project" value="TreeGrafter"/>
</dbReference>
<dbReference type="PANTHER" id="PTHR10256:SF0">
    <property type="entry name" value="INACTIVE SELENIDE, WATER DIKINASE-LIKE PROTEIN-RELATED"/>
    <property type="match status" value="1"/>
</dbReference>
<keyword evidence="2" id="KW-0547">Nucleotide-binding</keyword>
<evidence type="ECO:0000259" key="6">
    <source>
        <dbReference type="Pfam" id="PF00586"/>
    </source>
</evidence>
<dbReference type="Proteomes" id="UP000199053">
    <property type="component" value="Unassembled WGS sequence"/>
</dbReference>
<organism evidence="8 9">
    <name type="scientific">Maridesulfovibrio ferrireducens</name>
    <dbReference type="NCBI Taxonomy" id="246191"/>
    <lineage>
        <taxon>Bacteria</taxon>
        <taxon>Pseudomonadati</taxon>
        <taxon>Thermodesulfobacteriota</taxon>
        <taxon>Desulfovibrionia</taxon>
        <taxon>Desulfovibrionales</taxon>
        <taxon>Desulfovibrionaceae</taxon>
        <taxon>Maridesulfovibrio</taxon>
    </lineage>
</organism>
<dbReference type="GO" id="GO:0004756">
    <property type="term" value="F:selenide, water dikinase activity"/>
    <property type="evidence" value="ECO:0007669"/>
    <property type="project" value="TreeGrafter"/>
</dbReference>
<dbReference type="Gene3D" id="3.30.1330.10">
    <property type="entry name" value="PurM-like, N-terminal domain"/>
    <property type="match status" value="1"/>
</dbReference>
<accession>A0A1G9B232</accession>
<dbReference type="NCBIfam" id="TIGR00476">
    <property type="entry name" value="selD"/>
    <property type="match status" value="1"/>
</dbReference>
<dbReference type="PIRSF" id="PIRSF036407">
    <property type="entry name" value="Selenphspht_syn"/>
    <property type="match status" value="1"/>
</dbReference>
<name>A0A1G9B232_9BACT</name>
<dbReference type="EMBL" id="FNGA01000001">
    <property type="protein sequence ID" value="SDK33154.1"/>
    <property type="molecule type" value="Genomic_DNA"/>
</dbReference>
<evidence type="ECO:0000256" key="1">
    <source>
        <dbReference type="ARBA" id="ARBA00022679"/>
    </source>
</evidence>
<feature type="domain" description="PurM-like N-terminal" evidence="6">
    <location>
        <begin position="20"/>
        <end position="127"/>
    </location>
</feature>
<proteinExistence type="predicted"/>
<keyword evidence="9" id="KW-1185">Reference proteome</keyword>
<evidence type="ECO:0000313" key="8">
    <source>
        <dbReference type="EMBL" id="SDK33154.1"/>
    </source>
</evidence>
<keyword evidence="5" id="KW-0711">Selenium</keyword>
<feature type="domain" description="PurM-like C-terminal" evidence="7">
    <location>
        <begin position="139"/>
        <end position="312"/>
    </location>
</feature>
<dbReference type="InterPro" id="IPR036676">
    <property type="entry name" value="PurM-like_C_sf"/>
</dbReference>
<dbReference type="AlphaFoldDB" id="A0A1G9B232"/>
<dbReference type="Pfam" id="PF00586">
    <property type="entry name" value="AIRS"/>
    <property type="match status" value="1"/>
</dbReference>
<evidence type="ECO:0000256" key="5">
    <source>
        <dbReference type="ARBA" id="ARBA00023266"/>
    </source>
</evidence>
<dbReference type="STRING" id="246191.SAMN05660337_0107"/>
<dbReference type="Gene3D" id="3.90.650.10">
    <property type="entry name" value="PurM-like C-terminal domain"/>
    <property type="match status" value="1"/>
</dbReference>
<dbReference type="SUPFAM" id="SSF56042">
    <property type="entry name" value="PurM C-terminal domain-like"/>
    <property type="match status" value="1"/>
</dbReference>
<evidence type="ECO:0000259" key="7">
    <source>
        <dbReference type="Pfam" id="PF02769"/>
    </source>
</evidence>
<dbReference type="SUPFAM" id="SSF55326">
    <property type="entry name" value="PurM N-terminal domain-like"/>
    <property type="match status" value="1"/>
</dbReference>
<protein>
    <submittedName>
        <fullName evidence="8">Selenophosphate synthase</fullName>
    </submittedName>
</protein>
<dbReference type="InterPro" id="IPR036921">
    <property type="entry name" value="PurM-like_N_sf"/>
</dbReference>
<keyword evidence="3" id="KW-0418">Kinase</keyword>
<reference evidence="9" key="1">
    <citation type="submission" date="2016-10" db="EMBL/GenBank/DDBJ databases">
        <authorList>
            <person name="Varghese N."/>
            <person name="Submissions S."/>
        </authorList>
    </citation>
    <scope>NUCLEOTIDE SEQUENCE [LARGE SCALE GENOMIC DNA]</scope>
    <source>
        <strain evidence="9">DSM 16995</strain>
    </source>
</reference>
<dbReference type="GO" id="GO:0005524">
    <property type="term" value="F:ATP binding"/>
    <property type="evidence" value="ECO:0007669"/>
    <property type="project" value="UniProtKB-KW"/>
</dbReference>
<dbReference type="GO" id="GO:0005737">
    <property type="term" value="C:cytoplasm"/>
    <property type="evidence" value="ECO:0007669"/>
    <property type="project" value="TreeGrafter"/>
</dbReference>
<keyword evidence="1" id="KW-0808">Transferase</keyword>